<accession>A0A2V4I997</accession>
<evidence type="ECO:0008006" key="4">
    <source>
        <dbReference type="Google" id="ProtNLM"/>
    </source>
</evidence>
<gene>
    <name evidence="2" type="ORF">DMX07_01375</name>
</gene>
<comment type="caution">
    <text evidence="2">The sequence shown here is derived from an EMBL/GenBank/DDBJ whole genome shotgun (WGS) entry which is preliminary data.</text>
</comment>
<sequence>MTLRKAFAVTVTTLALGTSVSSFASEATPYRYGMELDIAKVVSVDAPVSAQGQTSTATLTYRDSSGQLRAVSYVQPTVLANQN</sequence>
<protein>
    <recommendedName>
        <fullName evidence="4">DUF2790 domain-containing protein</fullName>
    </recommendedName>
</protein>
<dbReference type="Pfam" id="PF10976">
    <property type="entry name" value="DUF2790"/>
    <property type="match status" value="1"/>
</dbReference>
<keyword evidence="1" id="KW-0732">Signal</keyword>
<dbReference type="RefSeq" id="WP_110697025.1">
    <property type="nucleotide sequence ID" value="NZ_QJRO01000001.1"/>
</dbReference>
<evidence type="ECO:0000313" key="2">
    <source>
        <dbReference type="EMBL" id="PYB86471.1"/>
    </source>
</evidence>
<evidence type="ECO:0000313" key="3">
    <source>
        <dbReference type="Proteomes" id="UP000247620"/>
    </source>
</evidence>
<name>A0A2V4I997_9PSED</name>
<reference evidence="2 3" key="1">
    <citation type="submission" date="2018-06" db="EMBL/GenBank/DDBJ databases">
        <title>Pseudomonas diversity within urban Lake Michigan freshwaters.</title>
        <authorList>
            <person name="Batrich M."/>
            <person name="Hatzopoulos T."/>
            <person name="Putonti C."/>
        </authorList>
    </citation>
    <scope>NUCLEOTIDE SEQUENCE [LARGE SCALE GENOMIC DNA]</scope>
    <source>
        <strain evidence="2 3">LBp-160603</strain>
    </source>
</reference>
<evidence type="ECO:0000256" key="1">
    <source>
        <dbReference type="SAM" id="SignalP"/>
    </source>
</evidence>
<dbReference type="InterPro" id="IPR021245">
    <property type="entry name" value="DUF2790"/>
</dbReference>
<feature type="chain" id="PRO_5016026800" description="DUF2790 domain-containing protein" evidence="1">
    <location>
        <begin position="25"/>
        <end position="83"/>
    </location>
</feature>
<dbReference type="Gene3D" id="2.30.140.50">
    <property type="entry name" value="Protein of unknown function DUF2790"/>
    <property type="match status" value="1"/>
</dbReference>
<dbReference type="EMBL" id="QJRO01000001">
    <property type="protein sequence ID" value="PYB86471.1"/>
    <property type="molecule type" value="Genomic_DNA"/>
</dbReference>
<feature type="signal peptide" evidence="1">
    <location>
        <begin position="1"/>
        <end position="24"/>
    </location>
</feature>
<proteinExistence type="predicted"/>
<dbReference type="Proteomes" id="UP000247620">
    <property type="component" value="Unassembled WGS sequence"/>
</dbReference>
<organism evidence="2 3">
    <name type="scientific">Pseudomonas soli</name>
    <dbReference type="NCBI Taxonomy" id="1306993"/>
    <lineage>
        <taxon>Bacteria</taxon>
        <taxon>Pseudomonadati</taxon>
        <taxon>Pseudomonadota</taxon>
        <taxon>Gammaproteobacteria</taxon>
        <taxon>Pseudomonadales</taxon>
        <taxon>Pseudomonadaceae</taxon>
        <taxon>Pseudomonas</taxon>
    </lineage>
</organism>
<dbReference type="AlphaFoldDB" id="A0A2V4I997"/>